<keyword evidence="1" id="KW-0812">Transmembrane</keyword>
<accession>A0A564SD62</accession>
<dbReference type="InterPro" id="IPR001927">
    <property type="entry name" value="Na/Gal_symport"/>
</dbReference>
<dbReference type="InterPro" id="IPR036259">
    <property type="entry name" value="MFS_trans_sf"/>
</dbReference>
<dbReference type="Gene3D" id="1.20.1250.20">
    <property type="entry name" value="MFS general substrate transporter like domains"/>
    <property type="match status" value="2"/>
</dbReference>
<dbReference type="GO" id="GO:0006814">
    <property type="term" value="P:sodium ion transport"/>
    <property type="evidence" value="ECO:0007669"/>
    <property type="project" value="InterPro"/>
</dbReference>
<dbReference type="SUPFAM" id="SSF103473">
    <property type="entry name" value="MFS general substrate transporter"/>
    <property type="match status" value="1"/>
</dbReference>
<keyword evidence="1" id="KW-0472">Membrane</keyword>
<dbReference type="InterPro" id="IPR039672">
    <property type="entry name" value="MFS_2"/>
</dbReference>
<feature type="transmembrane region" description="Helical" evidence="1">
    <location>
        <begin position="459"/>
        <end position="480"/>
    </location>
</feature>
<feature type="transmembrane region" description="Helical" evidence="1">
    <location>
        <begin position="347"/>
        <end position="366"/>
    </location>
</feature>
<keyword evidence="1" id="KW-1133">Transmembrane helix</keyword>
<dbReference type="EMBL" id="CABHNB010000006">
    <property type="protein sequence ID" value="VUW92688.1"/>
    <property type="molecule type" value="Genomic_DNA"/>
</dbReference>
<reference evidence="2 3" key="1">
    <citation type="submission" date="2019-07" db="EMBL/GenBank/DDBJ databases">
        <authorList>
            <person name="Hibberd C M."/>
            <person name="Gehrig L. J."/>
            <person name="Chang H.-W."/>
            <person name="Venkatesh S."/>
        </authorList>
    </citation>
    <scope>NUCLEOTIDE SEQUENCE [LARGE SCALE GENOMIC DNA]</scope>
    <source>
        <strain evidence="2">Ruminococcus_obeum_SSTS_Bg7063</strain>
    </source>
</reference>
<dbReference type="CDD" id="cd17332">
    <property type="entry name" value="MFS_MelB_like"/>
    <property type="match status" value="1"/>
</dbReference>
<protein>
    <submittedName>
        <fullName evidence="2">Inner membrane symporter YicJ</fullName>
    </submittedName>
</protein>
<sequence length="494" mass="54957">MRTRGRDRGRETEAESHQISHRFKRMKTTWRNQEKAKGKMEEKKYLKWYNKVGYGSGDMAGNVVYSFLSSFIMIYLTNIVGLNAGIVGTLIAVSKLFDGVTDIFFGAMIDKTRSRLGKARPWMLYAYIGCAVTLVANFAIPTNMGKFAQYAWFFIAYTLLNAVFFTANNIAYAALVALVTKNSKERVEMGSWRFIFAFSTVLIIQSVTVKFVQILGGGAYAWKVVAIVFAIVGVIVNTISVFSVKELPEEELNGDGVVDDEIEKYGLVEAAKLLFSNKYYIMISVTYIVQQTYSAMLNMGIYYMTYVLLNEDLYAVFSWAINIPLIIALIITPTLVAKWKGLYKLNIVGYAIATVGRALVVVAAYMHSVPLMILFTAVSSFGQGPWQGDMGAVVANCSEYTYLTKGKRIDGTMYSCTSFGTKLGGGIGTALTGWLLAASGFNGEVVTQSASCLNMLHFMYLWFPVILALIITFIMTKMNVEKANEELKSRRLKG</sequence>
<feature type="transmembrane region" description="Helical" evidence="1">
    <location>
        <begin position="152"/>
        <end position="180"/>
    </location>
</feature>
<name>A0A564SD62_9FIRM</name>
<dbReference type="GO" id="GO:0005886">
    <property type="term" value="C:plasma membrane"/>
    <property type="evidence" value="ECO:0007669"/>
    <property type="project" value="TreeGrafter"/>
</dbReference>
<dbReference type="Proteomes" id="UP000409147">
    <property type="component" value="Unassembled WGS sequence"/>
</dbReference>
<dbReference type="Pfam" id="PF13347">
    <property type="entry name" value="MFS_2"/>
    <property type="match status" value="1"/>
</dbReference>
<evidence type="ECO:0000313" key="2">
    <source>
        <dbReference type="EMBL" id="VUW92688.1"/>
    </source>
</evidence>
<organism evidence="2 3">
    <name type="scientific">Blautia obeum</name>
    <dbReference type="NCBI Taxonomy" id="40520"/>
    <lineage>
        <taxon>Bacteria</taxon>
        <taxon>Bacillati</taxon>
        <taxon>Bacillota</taxon>
        <taxon>Clostridia</taxon>
        <taxon>Lachnospirales</taxon>
        <taxon>Lachnospiraceae</taxon>
        <taxon>Blautia</taxon>
    </lineage>
</organism>
<dbReference type="GO" id="GO:0015293">
    <property type="term" value="F:symporter activity"/>
    <property type="evidence" value="ECO:0007669"/>
    <property type="project" value="InterPro"/>
</dbReference>
<evidence type="ECO:0000313" key="3">
    <source>
        <dbReference type="Proteomes" id="UP000409147"/>
    </source>
</evidence>
<feature type="transmembrane region" description="Helical" evidence="1">
    <location>
        <begin position="122"/>
        <end position="140"/>
    </location>
</feature>
<dbReference type="GO" id="GO:0008643">
    <property type="term" value="P:carbohydrate transport"/>
    <property type="evidence" value="ECO:0007669"/>
    <property type="project" value="InterPro"/>
</dbReference>
<evidence type="ECO:0000256" key="1">
    <source>
        <dbReference type="SAM" id="Phobius"/>
    </source>
</evidence>
<gene>
    <name evidence="2" type="primary">yicJ</name>
    <name evidence="2" type="ORF">ROSSTS7063_00454</name>
</gene>
<feature type="transmembrane region" description="Helical" evidence="1">
    <location>
        <begin position="220"/>
        <end position="242"/>
    </location>
</feature>
<dbReference type="PANTHER" id="PTHR11328:SF24">
    <property type="entry name" value="MAJOR FACILITATOR SUPERFAMILY (MFS) PROFILE DOMAIN-CONTAINING PROTEIN"/>
    <property type="match status" value="1"/>
</dbReference>
<keyword evidence="3" id="KW-1185">Reference proteome</keyword>
<feature type="transmembrane region" description="Helical" evidence="1">
    <location>
        <begin position="316"/>
        <end position="335"/>
    </location>
</feature>
<feature type="transmembrane region" description="Helical" evidence="1">
    <location>
        <begin position="279"/>
        <end position="304"/>
    </location>
</feature>
<proteinExistence type="predicted"/>
<dbReference type="PANTHER" id="PTHR11328">
    <property type="entry name" value="MAJOR FACILITATOR SUPERFAMILY DOMAIN-CONTAINING PROTEIN"/>
    <property type="match status" value="1"/>
</dbReference>
<dbReference type="AlphaFoldDB" id="A0A564SD62"/>
<dbReference type="NCBIfam" id="TIGR00792">
    <property type="entry name" value="gph"/>
    <property type="match status" value="1"/>
</dbReference>
<feature type="transmembrane region" description="Helical" evidence="1">
    <location>
        <begin position="192"/>
        <end position="214"/>
    </location>
</feature>